<name>A0ABQ4XY16_9ASTR</name>
<reference evidence="1" key="2">
    <citation type="submission" date="2022-01" db="EMBL/GenBank/DDBJ databases">
        <authorList>
            <person name="Yamashiro T."/>
            <person name="Shiraishi A."/>
            <person name="Satake H."/>
            <person name="Nakayama K."/>
        </authorList>
    </citation>
    <scope>NUCLEOTIDE SEQUENCE</scope>
</reference>
<dbReference type="Proteomes" id="UP001151760">
    <property type="component" value="Unassembled WGS sequence"/>
</dbReference>
<reference evidence="1" key="1">
    <citation type="journal article" date="2022" name="Int. J. Mol. Sci.">
        <title>Draft Genome of Tanacetum Coccineum: Genomic Comparison of Closely Related Tanacetum-Family Plants.</title>
        <authorList>
            <person name="Yamashiro T."/>
            <person name="Shiraishi A."/>
            <person name="Nakayama K."/>
            <person name="Satake H."/>
        </authorList>
    </citation>
    <scope>NUCLEOTIDE SEQUENCE</scope>
</reference>
<comment type="caution">
    <text evidence="1">The sequence shown here is derived from an EMBL/GenBank/DDBJ whole genome shotgun (WGS) entry which is preliminary data.</text>
</comment>
<protein>
    <submittedName>
        <fullName evidence="1">Uncharacterized protein</fullName>
    </submittedName>
</protein>
<dbReference type="EMBL" id="BQNB010009879">
    <property type="protein sequence ID" value="GJS69685.1"/>
    <property type="molecule type" value="Genomic_DNA"/>
</dbReference>
<evidence type="ECO:0000313" key="1">
    <source>
        <dbReference type="EMBL" id="GJS69685.1"/>
    </source>
</evidence>
<sequence>MTTLAEHIIVAGAENRPPMLEKSMYDSWASRTCLFIKGKKNGRMMLNSIDNGPCLHVRSSNSVHWDPMFVLYCHRSVTEDYMLAKEITRVSGEVNNVVIAQAQFLEELDILETRNVPVKMDEFSMRFKGRTVR</sequence>
<accession>A0ABQ4XY16</accession>
<evidence type="ECO:0000313" key="2">
    <source>
        <dbReference type="Proteomes" id="UP001151760"/>
    </source>
</evidence>
<organism evidence="1 2">
    <name type="scientific">Tanacetum coccineum</name>
    <dbReference type="NCBI Taxonomy" id="301880"/>
    <lineage>
        <taxon>Eukaryota</taxon>
        <taxon>Viridiplantae</taxon>
        <taxon>Streptophyta</taxon>
        <taxon>Embryophyta</taxon>
        <taxon>Tracheophyta</taxon>
        <taxon>Spermatophyta</taxon>
        <taxon>Magnoliopsida</taxon>
        <taxon>eudicotyledons</taxon>
        <taxon>Gunneridae</taxon>
        <taxon>Pentapetalae</taxon>
        <taxon>asterids</taxon>
        <taxon>campanulids</taxon>
        <taxon>Asterales</taxon>
        <taxon>Asteraceae</taxon>
        <taxon>Asteroideae</taxon>
        <taxon>Anthemideae</taxon>
        <taxon>Anthemidinae</taxon>
        <taxon>Tanacetum</taxon>
    </lineage>
</organism>
<gene>
    <name evidence="1" type="ORF">Tco_0702526</name>
</gene>
<proteinExistence type="predicted"/>
<keyword evidence="2" id="KW-1185">Reference proteome</keyword>